<organism evidence="1 2">
    <name type="scientific">Rotaria magnacalcarata</name>
    <dbReference type="NCBI Taxonomy" id="392030"/>
    <lineage>
        <taxon>Eukaryota</taxon>
        <taxon>Metazoa</taxon>
        <taxon>Spiralia</taxon>
        <taxon>Gnathifera</taxon>
        <taxon>Rotifera</taxon>
        <taxon>Eurotatoria</taxon>
        <taxon>Bdelloidea</taxon>
        <taxon>Philodinida</taxon>
        <taxon>Philodinidae</taxon>
        <taxon>Rotaria</taxon>
    </lineage>
</organism>
<evidence type="ECO:0000313" key="2">
    <source>
        <dbReference type="Proteomes" id="UP000663855"/>
    </source>
</evidence>
<dbReference type="Proteomes" id="UP000663855">
    <property type="component" value="Unassembled WGS sequence"/>
</dbReference>
<gene>
    <name evidence="1" type="ORF">CJN711_LOCUS19839</name>
</gene>
<dbReference type="AlphaFoldDB" id="A0A815HYS2"/>
<comment type="caution">
    <text evidence="1">The sequence shown here is derived from an EMBL/GenBank/DDBJ whole genome shotgun (WGS) entry which is preliminary data.</text>
</comment>
<protein>
    <submittedName>
        <fullName evidence="1">Uncharacterized protein</fullName>
    </submittedName>
</protein>
<name>A0A815HYS2_9BILA</name>
<sequence length="180" mass="20650">MITLLDHFNCCLSSHLSISSTLPMKSTIIDQIFNINLLSLDKRKFQNKVRSKLTNTILNNEPILGQTESSITIGNQCSIDRIEKNRRNFYHVSNKVLHSSISSKELAFILNEPSDDSIAEVSDGEETRIETCKKLASLAAGVRIEQVFEETLSQKHHFRLNETELLKMNQYRQEELKKKI</sequence>
<evidence type="ECO:0000313" key="1">
    <source>
        <dbReference type="EMBL" id="CAF1359169.1"/>
    </source>
</evidence>
<dbReference type="EMBL" id="CAJNOV010009327">
    <property type="protein sequence ID" value="CAF1359169.1"/>
    <property type="molecule type" value="Genomic_DNA"/>
</dbReference>
<proteinExistence type="predicted"/>
<reference evidence="1" key="1">
    <citation type="submission" date="2021-02" db="EMBL/GenBank/DDBJ databases">
        <authorList>
            <person name="Nowell W R."/>
        </authorList>
    </citation>
    <scope>NUCLEOTIDE SEQUENCE</scope>
</reference>
<accession>A0A815HYS2</accession>